<organism evidence="8 9">
    <name type="scientific">Akkermansia biwaensis</name>
    <dbReference type="NCBI Taxonomy" id="2946555"/>
    <lineage>
        <taxon>Bacteria</taxon>
        <taxon>Pseudomonadati</taxon>
        <taxon>Verrucomicrobiota</taxon>
        <taxon>Verrucomicrobiia</taxon>
        <taxon>Verrucomicrobiales</taxon>
        <taxon>Akkermansiaceae</taxon>
        <taxon>Akkermansia</taxon>
    </lineage>
</organism>
<dbReference type="PROSITE" id="PS50234">
    <property type="entry name" value="VWFA"/>
    <property type="match status" value="1"/>
</dbReference>
<feature type="region of interest" description="Disordered" evidence="5">
    <location>
        <begin position="453"/>
        <end position="472"/>
    </location>
</feature>
<dbReference type="EMBL" id="AP025943">
    <property type="protein sequence ID" value="BDL44466.1"/>
    <property type="molecule type" value="Genomic_DNA"/>
</dbReference>
<keyword evidence="4 6" id="KW-0472">Membrane</keyword>
<protein>
    <recommendedName>
        <fullName evidence="7">VWFA domain-containing protein</fullName>
    </recommendedName>
</protein>
<keyword evidence="1" id="KW-1003">Cell membrane</keyword>
<dbReference type="SMART" id="SM00327">
    <property type="entry name" value="VWA"/>
    <property type="match status" value="1"/>
</dbReference>
<dbReference type="SUPFAM" id="SSF53300">
    <property type="entry name" value="vWA-like"/>
    <property type="match status" value="1"/>
</dbReference>
<keyword evidence="3 6" id="KW-1133">Transmembrane helix</keyword>
<dbReference type="Proteomes" id="UP001062263">
    <property type="component" value="Chromosome"/>
</dbReference>
<reference evidence="8" key="1">
    <citation type="submission" date="2022-06" db="EMBL/GenBank/DDBJ databases">
        <title>Akkermansia biwalacus sp. nov., an anaerobic mucin-degrading bacterium isolated from human intestine.</title>
        <authorList>
            <person name="Kobayashi Y."/>
            <person name="Inoue S."/>
            <person name="Kawahara T."/>
            <person name="Kohda N."/>
        </authorList>
    </citation>
    <scope>NUCLEOTIDE SEQUENCE</scope>
    <source>
        <strain evidence="8">WON2089</strain>
    </source>
</reference>
<dbReference type="RefSeq" id="WP_265145501.1">
    <property type="nucleotide sequence ID" value="NZ_AP025943.1"/>
</dbReference>
<evidence type="ECO:0000256" key="2">
    <source>
        <dbReference type="ARBA" id="ARBA00022692"/>
    </source>
</evidence>
<name>A0ABM7ZIC2_9BACT</name>
<feature type="transmembrane region" description="Helical" evidence="6">
    <location>
        <begin position="309"/>
        <end position="328"/>
    </location>
</feature>
<keyword evidence="2 6" id="KW-0812">Transmembrane</keyword>
<feature type="domain" description="VWFA" evidence="7">
    <location>
        <begin position="90"/>
        <end position="288"/>
    </location>
</feature>
<accession>A0ABM7ZIC2</accession>
<evidence type="ECO:0000313" key="8">
    <source>
        <dbReference type="EMBL" id="BDL44466.1"/>
    </source>
</evidence>
<dbReference type="Pfam" id="PF13519">
    <property type="entry name" value="VWA_2"/>
    <property type="match status" value="1"/>
</dbReference>
<dbReference type="InterPro" id="IPR036465">
    <property type="entry name" value="vWFA_dom_sf"/>
</dbReference>
<feature type="transmembrane region" description="Helical" evidence="6">
    <location>
        <begin position="6"/>
        <end position="26"/>
    </location>
</feature>
<evidence type="ECO:0000256" key="3">
    <source>
        <dbReference type="ARBA" id="ARBA00022989"/>
    </source>
</evidence>
<evidence type="ECO:0000313" key="9">
    <source>
        <dbReference type="Proteomes" id="UP001062263"/>
    </source>
</evidence>
<dbReference type="Gene3D" id="3.40.50.410">
    <property type="entry name" value="von Willebrand factor, type A domain"/>
    <property type="match status" value="1"/>
</dbReference>
<proteinExistence type="predicted"/>
<feature type="transmembrane region" description="Helical" evidence="6">
    <location>
        <begin position="55"/>
        <end position="73"/>
    </location>
</feature>
<sequence>MTFLYPNVLYALILPALLAAAAWWLWRRRSRKWEVLVSPDYRHELVHAPASWHRVLPVIFSVLAAVFCILSIARPIDGYTEVKEVPKSRNILIAIDCSRSMLSKDASPSRLGRAKTAAYDLLDALPGDNFGIIIFSGESVLLMPLTHDHNALKETIEQLQFGWVSQGGTNLEKVVRLALQTFKRDKEADSKNALVILSDGEDTVNVTYKTAEAARQSKLIIVTAGIGTTIGTTIPDDNSPSGLYRDRRGQHVVSRLNPDSLQYLANQTDGQYVQLSDGAALNRFVKDIAERLDVTEGKEETRRIPNDRYIIFAVPALICLILTLIAGTRWRSFRRSSRRGMALLAGTTLLCTGLMGTEARADTAMLDNVTDLIRTGKTKEAVKAIDGMIALSDLPEETRQALEFAKGCLEQKAGNPKEAAEAFSQALLSPNRSLQSDSHFNLGNMEAAKAKTAMTFSRPEEKQTPPQAASIDDQIKKIDARLAKIPEAKQHVKEAVKRFDDALSAHRSHEGAAANKEEMLRYDKELDEYRKQLEELKKKLEEEKKKQQQQQQQDQQNKDQQNKDQQNKDQQNKDQQNKDQQNKDQQNKDQQNKDQQNKDQQNKDQQNKDQQNKDQQNKDQQNKDQQNKDQQNKDQQNKDQQNKDQQNKDQQNKDQQNKDQQNKDQQNKDQQNKDQQNKDQQNKDQQNKDQQNKDQQNKDQQNKDQQNKDQQNKDQQNKDQQNKDQQNKDQQNKDQQNKDQQNKDQQNKDQQNKDQQNKDQQNKDQQNKDQQNKDQQNKDQQNKDQQNKDQQNKDQQNKDQQNKDQQNKDQQNKDQQNKDQQNKDQQNKDQQNKDQQNKDQQNTPGSQDKNKQDEMKNTPLPSSPEKDKLPETPASSTSQPQPTGEDGKPVPVAVQKESKEAKERREARAILMERRDIEPGCPVPQRSPDYPPDKDY</sequence>
<feature type="compositionally biased region" description="Polar residues" evidence="5">
    <location>
        <begin position="873"/>
        <end position="882"/>
    </location>
</feature>
<dbReference type="PANTHER" id="PTHR22550:SF5">
    <property type="entry name" value="LEUCINE ZIPPER PROTEIN 4"/>
    <property type="match status" value="1"/>
</dbReference>
<feature type="compositionally biased region" description="Basic and acidic residues" evidence="5">
    <location>
        <begin position="556"/>
        <end position="837"/>
    </location>
</feature>
<dbReference type="PANTHER" id="PTHR22550">
    <property type="entry name" value="SPORE GERMINATION PROTEIN"/>
    <property type="match status" value="1"/>
</dbReference>
<feature type="region of interest" description="Disordered" evidence="5">
    <location>
        <begin position="540"/>
        <end position="936"/>
    </location>
</feature>
<keyword evidence="9" id="KW-1185">Reference proteome</keyword>
<evidence type="ECO:0000259" key="7">
    <source>
        <dbReference type="PROSITE" id="PS50234"/>
    </source>
</evidence>
<dbReference type="InterPro" id="IPR002035">
    <property type="entry name" value="VWF_A"/>
</dbReference>
<gene>
    <name evidence="8" type="ORF">Abiwalacus_20400</name>
</gene>
<dbReference type="InterPro" id="IPR050768">
    <property type="entry name" value="UPF0353/GerABKA_families"/>
</dbReference>
<evidence type="ECO:0000256" key="6">
    <source>
        <dbReference type="SAM" id="Phobius"/>
    </source>
</evidence>
<feature type="compositionally biased region" description="Basic and acidic residues" evidence="5">
    <location>
        <begin position="896"/>
        <end position="918"/>
    </location>
</feature>
<evidence type="ECO:0000256" key="5">
    <source>
        <dbReference type="SAM" id="MobiDB-lite"/>
    </source>
</evidence>
<evidence type="ECO:0000256" key="4">
    <source>
        <dbReference type="ARBA" id="ARBA00023136"/>
    </source>
</evidence>
<evidence type="ECO:0000256" key="1">
    <source>
        <dbReference type="ARBA" id="ARBA00022475"/>
    </source>
</evidence>